<keyword evidence="11 16" id="KW-0408">Iron</keyword>
<dbReference type="InterPro" id="IPR052034">
    <property type="entry name" value="NasD-like"/>
</dbReference>
<dbReference type="Gene3D" id="3.30.390.30">
    <property type="match status" value="1"/>
</dbReference>
<keyword evidence="12 16" id="KW-0411">Iron-sulfur</keyword>
<evidence type="ECO:0000259" key="21">
    <source>
        <dbReference type="Pfam" id="PF18267"/>
    </source>
</evidence>
<evidence type="ECO:0000256" key="15">
    <source>
        <dbReference type="PIRNR" id="PIRNR037149"/>
    </source>
</evidence>
<dbReference type="GO" id="GO:0046872">
    <property type="term" value="F:metal ion binding"/>
    <property type="evidence" value="ECO:0007669"/>
    <property type="project" value="UniProtKB-KW"/>
</dbReference>
<comment type="cofactor">
    <cofactor evidence="16">
        <name>[4Fe-4S] cluster</name>
        <dbReference type="ChEBI" id="CHEBI:49883"/>
    </cofactor>
    <text evidence="16">Binds 1 [4Fe-4S] cluster per subunit.</text>
</comment>
<feature type="domain" description="BFD-like [2Fe-2S]-binding" evidence="19">
    <location>
        <begin position="484"/>
        <end position="533"/>
    </location>
</feature>
<keyword evidence="7" id="KW-0001">2Fe-2S</keyword>
<comment type="cofactor">
    <cofactor evidence="1 15">
        <name>FAD</name>
        <dbReference type="ChEBI" id="CHEBI:57692"/>
    </cofactor>
</comment>
<evidence type="ECO:0000259" key="20">
    <source>
        <dbReference type="Pfam" id="PF07992"/>
    </source>
</evidence>
<dbReference type="GO" id="GO:0050660">
    <property type="term" value="F:flavin adenine dinucleotide binding"/>
    <property type="evidence" value="ECO:0007669"/>
    <property type="project" value="UniProtKB-UniRule"/>
</dbReference>
<evidence type="ECO:0000256" key="1">
    <source>
        <dbReference type="ARBA" id="ARBA00001974"/>
    </source>
</evidence>
<evidence type="ECO:0000259" key="17">
    <source>
        <dbReference type="Pfam" id="PF01077"/>
    </source>
</evidence>
<dbReference type="Gene3D" id="3.90.480.10">
    <property type="entry name" value="Sulfite Reductase Hemoprotein,Domain 2"/>
    <property type="match status" value="1"/>
</dbReference>
<dbReference type="InterPro" id="IPR036136">
    <property type="entry name" value="Nit/Sulf_reduc_fer-like_dom_sf"/>
</dbReference>
<accession>A0A2G1QMS7</accession>
<feature type="binding site" description="axial binding residue" evidence="16">
    <location>
        <position position="685"/>
    </location>
    <ligand>
        <name>siroheme</name>
        <dbReference type="ChEBI" id="CHEBI:60052"/>
    </ligand>
    <ligandPart>
        <name>Fe</name>
        <dbReference type="ChEBI" id="CHEBI:18248"/>
    </ligandPart>
</feature>
<dbReference type="SUPFAM" id="SSF55124">
    <property type="entry name" value="Nitrite/Sulfite reductase N-terminal domain-like"/>
    <property type="match status" value="1"/>
</dbReference>
<feature type="domain" description="BFD-like [2Fe-2S]-binding" evidence="19">
    <location>
        <begin position="421"/>
        <end position="469"/>
    </location>
</feature>
<dbReference type="FunFam" id="3.50.50.60:FF:000033">
    <property type="entry name" value="Nitrite reductase [NAD(P)H], large subunit"/>
    <property type="match status" value="1"/>
</dbReference>
<dbReference type="SUPFAM" id="SSF56014">
    <property type="entry name" value="Nitrite and sulphite reductase 4Fe-4S domain-like"/>
    <property type="match status" value="1"/>
</dbReference>
<dbReference type="GO" id="GO:0050661">
    <property type="term" value="F:NADP binding"/>
    <property type="evidence" value="ECO:0007669"/>
    <property type="project" value="UniProtKB-UniRule"/>
</dbReference>
<protein>
    <submittedName>
        <fullName evidence="22">Nitrite reductase large subunit</fullName>
    </submittedName>
</protein>
<keyword evidence="9 15" id="KW-0274">FAD</keyword>
<dbReference type="OrthoDB" id="9768666at2"/>
<feature type="domain" description="Nitrite/sulphite reductase 4Fe-4S" evidence="17">
    <location>
        <begin position="632"/>
        <end position="770"/>
    </location>
</feature>
<comment type="cofactor">
    <cofactor evidence="14">
        <name>[2Fe-2S] cluster</name>
        <dbReference type="ChEBI" id="CHEBI:190135"/>
    </cofactor>
</comment>
<dbReference type="PROSITE" id="PS00365">
    <property type="entry name" value="NIR_SIR"/>
    <property type="match status" value="1"/>
</dbReference>
<reference evidence="22 23" key="1">
    <citation type="submission" date="2017-10" db="EMBL/GenBank/DDBJ databases">
        <title>Sedimentibacterium mangrovi gen. nov., sp. nov., a novel member of family Phyllobacteriacea isolated from mangrove sediment.</title>
        <authorList>
            <person name="Liao H."/>
            <person name="Tian Y."/>
        </authorList>
    </citation>
    <scope>NUCLEOTIDE SEQUENCE [LARGE SCALE GENOMIC DNA]</scope>
    <source>
        <strain evidence="22 23">X9-2-2</strain>
    </source>
</reference>
<keyword evidence="6 15" id="KW-0285">Flavoprotein</keyword>
<dbReference type="SUPFAM" id="SSF51905">
    <property type="entry name" value="FAD/NAD(P)-binding domain"/>
    <property type="match status" value="2"/>
</dbReference>
<evidence type="ECO:0000259" key="19">
    <source>
        <dbReference type="Pfam" id="PF04324"/>
    </source>
</evidence>
<feature type="domain" description="Nitrite/Sulfite reductase ferredoxin-like" evidence="18">
    <location>
        <begin position="559"/>
        <end position="622"/>
    </location>
</feature>
<evidence type="ECO:0000256" key="13">
    <source>
        <dbReference type="ARBA" id="ARBA00023063"/>
    </source>
</evidence>
<evidence type="ECO:0000256" key="14">
    <source>
        <dbReference type="ARBA" id="ARBA00034078"/>
    </source>
</evidence>
<dbReference type="Pfam" id="PF03460">
    <property type="entry name" value="NIR_SIR_ferr"/>
    <property type="match status" value="1"/>
</dbReference>
<organism evidence="22 23">
    <name type="scientific">Zhengella mangrovi</name>
    <dbReference type="NCBI Taxonomy" id="1982044"/>
    <lineage>
        <taxon>Bacteria</taxon>
        <taxon>Pseudomonadati</taxon>
        <taxon>Pseudomonadota</taxon>
        <taxon>Alphaproteobacteria</taxon>
        <taxon>Hyphomicrobiales</taxon>
        <taxon>Notoacmeibacteraceae</taxon>
        <taxon>Zhengella</taxon>
    </lineage>
</organism>
<keyword evidence="13 15" id="KW-0534">Nitrate assimilation</keyword>
<sequence length="816" mass="88361">MTQKRKLVIIGAGMASGRLVEHLLERDPQAFDITLFNAEPRGNYNRIMLSPVLSGEKSWADIVTHDDAFYAHNAITTRFGEHVVRIDREAKTVHGEKGSVPYDDLVIATGSAPFIIPVEGRDLPGVVTYRDLDDTNAMIAAAEAGGKAVVIGGGLLGLEAAAGLKERGMDVTVIHLAGHLMERQLDEAAGYLLKRDLEGRGIKVHCKASTAAILGSDAVEGVLLEDNTGFEASLVVMAVGIRPETRLAVDAGIEVARGISVTSALTTLNDPSIHALGECVDLDGQLFGLVAPLYDQAAVLADNLLGGESRFVPKELATKLKVTGVNLYSAGDFAEGEGREEIVLRDAMAGIYKRLVLKDNRLIGAVLYGDTADGPWFFDMIRNGTDIAEMRETLVFGQAYQGGSPLDPMAAVAALPPEAEICGCNGVCKGRIVETITARGLTSLDEVRAHTKASASCGTCTGLVEKVMALTLGDSYNPAAVTPVCGCTDLGHDDVRRLIRAGGLKTIPAVMQALEWKTSGGCAKCRPALNYYLVCDWPEDYSDDYQSRFINERVHANIQKDGTYSVVPRMWGGVTSSKELRAIADVVDKFAIPTVKCTGGQRIDMLGVKKEDLPAVWEDLGKAGFVSGHAYAKGLRTVKTCVGSDWCRFGTQDSTGFGIRLEKFMWGSWTPAKVKLAVSGCPRNCAEATCKDIGVICTDAGFEIHFAGAAGLEIKGTDVLCQVRTEDEALEIIVALTQMYREQARYLERIYKWAARIGHDEVRRQVVEDTDRRRACFDRFVLSQKFAQVDPWSERVSGRDKHEFRPMATLSMEAAE</sequence>
<feature type="binding site" evidence="16">
    <location>
        <position position="641"/>
    </location>
    <ligand>
        <name>[4Fe-4S] cluster</name>
        <dbReference type="ChEBI" id="CHEBI:49883"/>
    </ligand>
</feature>
<dbReference type="InterPro" id="IPR007419">
    <property type="entry name" value="BFD-like_2Fe2S-bd_dom"/>
</dbReference>
<dbReference type="RefSeq" id="WP_099306589.1">
    <property type="nucleotide sequence ID" value="NZ_PDVP01000006.1"/>
</dbReference>
<feature type="binding site" evidence="16">
    <location>
        <position position="681"/>
    </location>
    <ligand>
        <name>[4Fe-4S] cluster</name>
        <dbReference type="ChEBI" id="CHEBI:49883"/>
    </ligand>
</feature>
<dbReference type="InterPro" id="IPR036188">
    <property type="entry name" value="FAD/NAD-bd_sf"/>
</dbReference>
<evidence type="ECO:0000259" key="18">
    <source>
        <dbReference type="Pfam" id="PF03460"/>
    </source>
</evidence>
<dbReference type="UniPathway" id="UPA00653"/>
<dbReference type="PIRSF" id="PIRSF037149">
    <property type="entry name" value="NirB"/>
    <property type="match status" value="1"/>
</dbReference>
<evidence type="ECO:0000256" key="16">
    <source>
        <dbReference type="PIRSR" id="PIRSR037149-1"/>
    </source>
</evidence>
<dbReference type="Pfam" id="PF07992">
    <property type="entry name" value="Pyr_redox_2"/>
    <property type="match status" value="1"/>
</dbReference>
<evidence type="ECO:0000256" key="3">
    <source>
        <dbReference type="ARBA" id="ARBA00010429"/>
    </source>
</evidence>
<evidence type="ECO:0000256" key="6">
    <source>
        <dbReference type="ARBA" id="ARBA00022630"/>
    </source>
</evidence>
<comment type="caution">
    <text evidence="22">The sequence shown here is derived from an EMBL/GenBank/DDBJ whole genome shotgun (WGS) entry which is preliminary data.</text>
</comment>
<dbReference type="Pfam" id="PF18267">
    <property type="entry name" value="Rubredoxin_C"/>
    <property type="match status" value="1"/>
</dbReference>
<evidence type="ECO:0000256" key="2">
    <source>
        <dbReference type="ARBA" id="ARBA00005096"/>
    </source>
</evidence>
<keyword evidence="8 16" id="KW-0479">Metal-binding</keyword>
<evidence type="ECO:0000256" key="8">
    <source>
        <dbReference type="ARBA" id="ARBA00022723"/>
    </source>
</evidence>
<dbReference type="Gene3D" id="1.10.10.1100">
    <property type="entry name" value="BFD-like [2Fe-2S]-binding domain"/>
    <property type="match status" value="2"/>
</dbReference>
<feature type="binding site" evidence="16">
    <location>
        <position position="647"/>
    </location>
    <ligand>
        <name>[4Fe-4S] cluster</name>
        <dbReference type="ChEBI" id="CHEBI:49883"/>
    </ligand>
</feature>
<dbReference type="InterPro" id="IPR023753">
    <property type="entry name" value="FAD/NAD-binding_dom"/>
</dbReference>
<comment type="pathway">
    <text evidence="2">Nitrogen metabolism; nitrate reduction (assimilation).</text>
</comment>
<dbReference type="CDD" id="cd19943">
    <property type="entry name" value="NirB_Fer2_BFD-like_1"/>
    <property type="match status" value="1"/>
</dbReference>
<dbReference type="Proteomes" id="UP000221168">
    <property type="component" value="Unassembled WGS sequence"/>
</dbReference>
<evidence type="ECO:0000256" key="7">
    <source>
        <dbReference type="ARBA" id="ARBA00022714"/>
    </source>
</evidence>
<name>A0A2G1QMS7_9HYPH</name>
<evidence type="ECO:0000256" key="9">
    <source>
        <dbReference type="ARBA" id="ARBA00022827"/>
    </source>
</evidence>
<dbReference type="InterPro" id="IPR045854">
    <property type="entry name" value="NO2/SO3_Rdtase_4Fe4S_sf"/>
</dbReference>
<dbReference type="GO" id="GO:0098809">
    <property type="term" value="F:nitrite reductase activity"/>
    <property type="evidence" value="ECO:0007669"/>
    <property type="project" value="InterPro"/>
</dbReference>
<dbReference type="InterPro" id="IPR016156">
    <property type="entry name" value="FAD/NAD-linked_Rdtase_dimer_sf"/>
</dbReference>
<feature type="binding site" evidence="16">
    <location>
        <position position="685"/>
    </location>
    <ligand>
        <name>[4Fe-4S] cluster</name>
        <dbReference type="ChEBI" id="CHEBI:49883"/>
    </ligand>
</feature>
<evidence type="ECO:0000313" key="23">
    <source>
        <dbReference type="Proteomes" id="UP000221168"/>
    </source>
</evidence>
<dbReference type="InterPro" id="IPR005117">
    <property type="entry name" value="NiRdtase/SiRdtase_haem-b_fer"/>
</dbReference>
<dbReference type="InterPro" id="IPR012744">
    <property type="entry name" value="Nitri_red_NirB"/>
</dbReference>
<dbReference type="PANTHER" id="PTHR43809:SF1">
    <property type="entry name" value="NITRITE REDUCTASE (NADH) LARGE SUBUNIT"/>
    <property type="match status" value="1"/>
</dbReference>
<dbReference type="EMBL" id="PDVP01000006">
    <property type="protein sequence ID" value="PHP66823.1"/>
    <property type="molecule type" value="Genomic_DNA"/>
</dbReference>
<dbReference type="Pfam" id="PF01077">
    <property type="entry name" value="NIR_SIR"/>
    <property type="match status" value="1"/>
</dbReference>
<evidence type="ECO:0000256" key="5">
    <source>
        <dbReference type="ARBA" id="ARBA00022617"/>
    </source>
</evidence>
<dbReference type="Pfam" id="PF04324">
    <property type="entry name" value="Fer2_BFD"/>
    <property type="match status" value="2"/>
</dbReference>
<dbReference type="AlphaFoldDB" id="A0A2G1QMS7"/>
<dbReference type="CDD" id="cd19944">
    <property type="entry name" value="NirB_Fer2_BFD-like_2"/>
    <property type="match status" value="1"/>
</dbReference>
<evidence type="ECO:0000256" key="4">
    <source>
        <dbReference type="ARBA" id="ARBA00022485"/>
    </source>
</evidence>
<proteinExistence type="inferred from homology"/>
<feature type="domain" description="NADH-rubredoxin oxidoreductase C-terminal" evidence="21">
    <location>
        <begin position="317"/>
        <end position="384"/>
    </location>
</feature>
<gene>
    <name evidence="22" type="ORF">CSC94_12020</name>
</gene>
<dbReference type="GO" id="GO:0042128">
    <property type="term" value="P:nitrate assimilation"/>
    <property type="evidence" value="ECO:0007669"/>
    <property type="project" value="UniProtKB-UniRule"/>
</dbReference>
<keyword evidence="4 16" id="KW-0004">4Fe-4S</keyword>
<dbReference type="PRINTS" id="PR00411">
    <property type="entry name" value="PNDRDTASEI"/>
</dbReference>
<evidence type="ECO:0000256" key="12">
    <source>
        <dbReference type="ARBA" id="ARBA00023014"/>
    </source>
</evidence>
<dbReference type="Gene3D" id="3.50.50.60">
    <property type="entry name" value="FAD/NAD(P)-binding domain"/>
    <property type="match status" value="2"/>
</dbReference>
<feature type="domain" description="FAD/NAD(P)-binding" evidence="20">
    <location>
        <begin position="6"/>
        <end position="280"/>
    </location>
</feature>
<comment type="cofactor">
    <cofactor evidence="16">
        <name>siroheme</name>
        <dbReference type="ChEBI" id="CHEBI:60052"/>
    </cofactor>
    <text evidence="16">Binds 1 siroheme per subunit.</text>
</comment>
<dbReference type="PANTHER" id="PTHR43809">
    <property type="entry name" value="NITRITE REDUCTASE (NADH) LARGE SUBUNIT"/>
    <property type="match status" value="1"/>
</dbReference>
<dbReference type="GO" id="GO:0051539">
    <property type="term" value="F:4 iron, 4 sulfur cluster binding"/>
    <property type="evidence" value="ECO:0007669"/>
    <property type="project" value="UniProtKB-KW"/>
</dbReference>
<dbReference type="InterPro" id="IPR006066">
    <property type="entry name" value="NO2/SO3_Rdtase_FeS/sirohaem_BS"/>
</dbReference>
<dbReference type="InterPro" id="IPR041854">
    <property type="entry name" value="BFD-like_2Fe2S-bd_dom_sf"/>
</dbReference>
<evidence type="ECO:0000256" key="11">
    <source>
        <dbReference type="ARBA" id="ARBA00023004"/>
    </source>
</evidence>
<dbReference type="Gene3D" id="3.30.413.10">
    <property type="entry name" value="Sulfite Reductase Hemoprotein, domain 1"/>
    <property type="match status" value="1"/>
</dbReference>
<dbReference type="InterPro" id="IPR017121">
    <property type="entry name" value="Nitrite_Rdtase_lsu"/>
</dbReference>
<keyword evidence="5 16" id="KW-0349">Heme</keyword>
<evidence type="ECO:0000256" key="10">
    <source>
        <dbReference type="ARBA" id="ARBA00023002"/>
    </source>
</evidence>
<dbReference type="InterPro" id="IPR006067">
    <property type="entry name" value="NO2/SO3_Rdtase_4Fe4S_dom"/>
</dbReference>
<dbReference type="GO" id="GO:0051537">
    <property type="term" value="F:2 iron, 2 sulfur cluster binding"/>
    <property type="evidence" value="ECO:0007669"/>
    <property type="project" value="UniProtKB-KW"/>
</dbReference>
<comment type="similarity">
    <text evidence="3">Belongs to the nitrite and sulfite reductase 4Fe-4S domain family.</text>
</comment>
<evidence type="ECO:0000313" key="22">
    <source>
        <dbReference type="EMBL" id="PHP66823.1"/>
    </source>
</evidence>
<keyword evidence="10" id="KW-0560">Oxidoreductase</keyword>
<dbReference type="PRINTS" id="PR00397">
    <property type="entry name" value="SIROHAEM"/>
</dbReference>
<keyword evidence="23" id="KW-1185">Reference proteome</keyword>
<dbReference type="GO" id="GO:0020037">
    <property type="term" value="F:heme binding"/>
    <property type="evidence" value="ECO:0007669"/>
    <property type="project" value="InterPro"/>
</dbReference>
<dbReference type="PRINTS" id="PR00368">
    <property type="entry name" value="FADPNR"/>
</dbReference>
<dbReference type="NCBIfam" id="TIGR02374">
    <property type="entry name" value="nitri_red_nirB"/>
    <property type="match status" value="1"/>
</dbReference>
<dbReference type="InterPro" id="IPR041575">
    <property type="entry name" value="Rubredoxin_C"/>
</dbReference>